<evidence type="ECO:0000313" key="3">
    <source>
        <dbReference type="Proteomes" id="UP000293342"/>
    </source>
</evidence>
<protein>
    <submittedName>
        <fullName evidence="2">Uncharacterized protein</fullName>
    </submittedName>
</protein>
<dbReference type="RefSeq" id="WP_131515122.1">
    <property type="nucleotide sequence ID" value="NZ_SJKD01000004.1"/>
</dbReference>
<sequence length="131" mass="13354">MHVQGSLTIDGVLAVPIEAYTFSVTGAVAVATGKSRIYLEDAYVVETVRAAVNTAPTGAALVVDVNRNGTTIYTDQGKRPSIASGTNTDAGDPPDVTALAAGDYLTVDVDQVGSTASGADLTVTIRVRRAG</sequence>
<evidence type="ECO:0000313" key="2">
    <source>
        <dbReference type="EMBL" id="TCC48887.1"/>
    </source>
</evidence>
<dbReference type="EMBL" id="SJKD01000004">
    <property type="protein sequence ID" value="TCC48887.1"/>
    <property type="molecule type" value="Genomic_DNA"/>
</dbReference>
<name>A0A4R0JQZ8_9ACTN</name>
<gene>
    <name evidence="2" type="ORF">E0H75_20170</name>
</gene>
<feature type="region of interest" description="Disordered" evidence="1">
    <location>
        <begin position="74"/>
        <end position="94"/>
    </location>
</feature>
<comment type="caution">
    <text evidence="2">The sequence shown here is derived from an EMBL/GenBank/DDBJ whole genome shotgun (WGS) entry which is preliminary data.</text>
</comment>
<dbReference type="Proteomes" id="UP000293342">
    <property type="component" value="Unassembled WGS sequence"/>
</dbReference>
<accession>A0A4R0JQZ8</accession>
<organism evidence="2 3">
    <name type="scientific">Kribbella capetownensis</name>
    <dbReference type="NCBI Taxonomy" id="1572659"/>
    <lineage>
        <taxon>Bacteria</taxon>
        <taxon>Bacillati</taxon>
        <taxon>Actinomycetota</taxon>
        <taxon>Actinomycetes</taxon>
        <taxon>Propionibacteriales</taxon>
        <taxon>Kribbellaceae</taxon>
        <taxon>Kribbella</taxon>
    </lineage>
</organism>
<evidence type="ECO:0000256" key="1">
    <source>
        <dbReference type="SAM" id="MobiDB-lite"/>
    </source>
</evidence>
<dbReference type="OrthoDB" id="3824806at2"/>
<dbReference type="AlphaFoldDB" id="A0A4R0JQZ8"/>
<keyword evidence="3" id="KW-1185">Reference proteome</keyword>
<proteinExistence type="predicted"/>
<reference evidence="2 3" key="1">
    <citation type="submission" date="2019-02" db="EMBL/GenBank/DDBJ databases">
        <title>Kribbella capetownensis sp. nov. and Kribbella speibonae sp. nov., isolated from soil.</title>
        <authorList>
            <person name="Curtis S.M."/>
            <person name="Norton I."/>
            <person name="Everest G.J."/>
            <person name="Meyers P.R."/>
        </authorList>
    </citation>
    <scope>NUCLEOTIDE SEQUENCE [LARGE SCALE GENOMIC DNA]</scope>
    <source>
        <strain evidence="2 3">YM53</strain>
    </source>
</reference>